<dbReference type="RefSeq" id="XP_025600778.1">
    <property type="nucleotide sequence ID" value="XM_025739373.1"/>
</dbReference>
<feature type="compositionally biased region" description="Low complexity" evidence="1">
    <location>
        <begin position="674"/>
        <end position="686"/>
    </location>
</feature>
<feature type="compositionally biased region" description="Polar residues" evidence="1">
    <location>
        <begin position="396"/>
        <end position="416"/>
    </location>
</feature>
<feature type="compositionally biased region" description="Low complexity" evidence="1">
    <location>
        <begin position="309"/>
        <end position="322"/>
    </location>
</feature>
<dbReference type="EMBL" id="KZ819285">
    <property type="protein sequence ID" value="PWO00500.1"/>
    <property type="molecule type" value="Genomic_DNA"/>
</dbReference>
<feature type="region of interest" description="Disordered" evidence="1">
    <location>
        <begin position="1"/>
        <end position="50"/>
    </location>
</feature>
<dbReference type="Gene3D" id="6.10.250.3170">
    <property type="match status" value="1"/>
</dbReference>
<evidence type="ECO:0000256" key="1">
    <source>
        <dbReference type="SAM" id="MobiDB-lite"/>
    </source>
</evidence>
<feature type="region of interest" description="Disordered" evidence="1">
    <location>
        <begin position="525"/>
        <end position="654"/>
    </location>
</feature>
<feature type="compositionally biased region" description="Basic and acidic residues" evidence="1">
    <location>
        <begin position="164"/>
        <end position="173"/>
    </location>
</feature>
<feature type="compositionally biased region" description="Low complexity" evidence="1">
    <location>
        <begin position="329"/>
        <end position="345"/>
    </location>
</feature>
<reference evidence="3 4" key="1">
    <citation type="journal article" date="2018" name="Mol. Biol. Evol.">
        <title>Broad Genomic Sampling Reveals a Smut Pathogenic Ancestry of the Fungal Clade Ustilaginomycotina.</title>
        <authorList>
            <person name="Kijpornyongpan T."/>
            <person name="Mondo S.J."/>
            <person name="Barry K."/>
            <person name="Sandor L."/>
            <person name="Lee J."/>
            <person name="Lipzen A."/>
            <person name="Pangilinan J."/>
            <person name="LaButti K."/>
            <person name="Hainaut M."/>
            <person name="Henrissat B."/>
            <person name="Grigoriev I.V."/>
            <person name="Spatafora J.W."/>
            <person name="Aime M.C."/>
        </authorList>
    </citation>
    <scope>NUCLEOTIDE SEQUENCE [LARGE SCALE GENOMIC DNA]</scope>
    <source>
        <strain evidence="3 4">MCA 4186</strain>
    </source>
</reference>
<keyword evidence="4" id="KW-1185">Reference proteome</keyword>
<evidence type="ECO:0000313" key="3">
    <source>
        <dbReference type="EMBL" id="PWO00500.1"/>
    </source>
</evidence>
<proteinExistence type="predicted"/>
<protein>
    <recommendedName>
        <fullName evidence="2">Something about silencing protein 4 domain-containing protein</fullName>
    </recommendedName>
</protein>
<dbReference type="STRING" id="58919.A0A316ZG50"/>
<feature type="compositionally biased region" description="Basic and acidic residues" evidence="1">
    <location>
        <begin position="351"/>
        <end position="361"/>
    </location>
</feature>
<feature type="domain" description="Something about silencing protein 4" evidence="2">
    <location>
        <begin position="31"/>
        <end position="85"/>
    </location>
</feature>
<evidence type="ECO:0000313" key="4">
    <source>
        <dbReference type="Proteomes" id="UP000245946"/>
    </source>
</evidence>
<feature type="region of interest" description="Disordered" evidence="1">
    <location>
        <begin position="162"/>
        <end position="467"/>
    </location>
</feature>
<accession>A0A316ZG50</accession>
<dbReference type="Proteomes" id="UP000245946">
    <property type="component" value="Unassembled WGS sequence"/>
</dbReference>
<dbReference type="InterPro" id="IPR029184">
    <property type="entry name" value="Sas4_dom"/>
</dbReference>
<feature type="compositionally biased region" description="Low complexity" evidence="1">
    <location>
        <begin position="117"/>
        <end position="128"/>
    </location>
</feature>
<gene>
    <name evidence="3" type="ORF">FA09DRAFT_188257</name>
</gene>
<feature type="compositionally biased region" description="Basic and acidic residues" evidence="1">
    <location>
        <begin position="1"/>
        <end position="20"/>
    </location>
</feature>
<dbReference type="GeneID" id="37266919"/>
<name>A0A316ZG50_9BASI</name>
<feature type="compositionally biased region" description="Low complexity" evidence="1">
    <location>
        <begin position="184"/>
        <end position="217"/>
    </location>
</feature>
<feature type="region of interest" description="Disordered" evidence="1">
    <location>
        <begin position="89"/>
        <end position="136"/>
    </location>
</feature>
<feature type="compositionally biased region" description="Basic and acidic residues" evidence="1">
    <location>
        <begin position="642"/>
        <end position="654"/>
    </location>
</feature>
<dbReference type="OrthoDB" id="2555515at2759"/>
<dbReference type="AlphaFoldDB" id="A0A316ZG50"/>
<feature type="region of interest" description="Disordered" evidence="1">
    <location>
        <begin position="671"/>
        <end position="715"/>
    </location>
</feature>
<sequence>MREQIETPDFKPWDDSEMLGKTRALKSTEDMSDAVYEKRHRRPDKLEKRQRRLEKERLIKDRQKLRDRIEHLKTADARLLLPIIMAREQSKAEAASTEPGAHSPAAEPGSSTPRGTSPHSAESSSSSSAKLEQLRSELLAEAHETLARYDALLPAEPSLSGASELRKRLHHDEDSDSDGALSPSGRASTSTAGRRRGTPAAASPLGSASAAPTPAAPVIGQRRLRLSLGPPRTPASSDGAQSSSEPRRRSAFVPAVESPKPQRRLAVPAGSPGSPETVHVECRAENPNIHARTSGGRFAPKSAIGTVVPPRATPSKPSSASAEAKRSARVSASASSTPSSSTRPARAARRSAVDMREHMESESSSEEEVDVKPREATGASSRAERAARPRGDISRASEQSLSVVLHQQRQAANKTGPSLAELDASMRPRPKRVKLTFARGGRSSASAADDQERSSSSSSAGPSAAPAPLAAGALLPARILPTLASATAAAVESAESSDVEMEAAPSFGASALTLEQAQALMEAAMADTSSAVASPVHRPEGESSSAGEQSVKKEASASLPPAEAPVPSAPAAVDLTPAASASTANGTDVVMSDAVESQAEVAAPPPSEAPRELPQAADASSSAAPAARTSSRVKAASAFGEKIPEQASRREDFDVAWRTRLEEDWLPSAAMLEAGASADDAQDAQPPAHPSGTVKLEQPDDPTPTSDSERALGTS</sequence>
<feature type="compositionally biased region" description="Basic residues" evidence="1">
    <location>
        <begin position="38"/>
        <end position="50"/>
    </location>
</feature>
<dbReference type="Pfam" id="PF15460">
    <property type="entry name" value="SAS4"/>
    <property type="match status" value="1"/>
</dbReference>
<feature type="compositionally biased region" description="Low complexity" evidence="1">
    <location>
        <begin position="612"/>
        <end position="630"/>
    </location>
</feature>
<organism evidence="3 4">
    <name type="scientific">Tilletiopsis washingtonensis</name>
    <dbReference type="NCBI Taxonomy" id="58919"/>
    <lineage>
        <taxon>Eukaryota</taxon>
        <taxon>Fungi</taxon>
        <taxon>Dikarya</taxon>
        <taxon>Basidiomycota</taxon>
        <taxon>Ustilaginomycotina</taxon>
        <taxon>Exobasidiomycetes</taxon>
        <taxon>Entylomatales</taxon>
        <taxon>Entylomatales incertae sedis</taxon>
        <taxon>Tilletiopsis</taxon>
    </lineage>
</organism>
<evidence type="ECO:0000259" key="2">
    <source>
        <dbReference type="Pfam" id="PF15460"/>
    </source>
</evidence>
<feature type="compositionally biased region" description="Polar residues" evidence="1">
    <location>
        <begin position="234"/>
        <end position="244"/>
    </location>
</feature>
<feature type="compositionally biased region" description="Basic and acidic residues" evidence="1">
    <location>
        <begin position="382"/>
        <end position="395"/>
    </location>
</feature>
<feature type="compositionally biased region" description="Low complexity" evidence="1">
    <location>
        <begin position="438"/>
        <end position="467"/>
    </location>
</feature>